<sequence length="361" mass="41288">MINLSTAILVGGKSRRMNGENKSFLMYQNQTFIERMITQLKPFDELLISVREREPYEKLGYPLIQDVYENIGPLSGLYECLKICRQEYLFVCATDMPKLTTELILYMQQFISSDYDCYVIEAGGKRHPLCAIYKKSLLPIIEEMIEKKEHRLMQLLNRAKTKVISLEYSCFDESVVMNVNTKEEFDVLKEPAIFCVSGIKNSGKTTLITKIIKQLTDRNYRVGVIKHDGHEFEIDVENTDTHKHRLAGSTGTIIYSKTKYAVMKDWSVIDLELLISYLSDLDVIIMEGMKHSSYPKIEVVREGRSNEIVCDPNTLLAIATNTNLTHESVDVVSLDDIDQIMDVIDRKVLGGKNARSISTKN</sequence>
<keyword evidence="3" id="KW-0808">Transferase</keyword>
<comment type="cofactor">
    <cofactor evidence="3">
        <name>Mg(2+)</name>
        <dbReference type="ChEBI" id="CHEBI:18420"/>
    </cofactor>
</comment>
<proteinExistence type="inferred from homology"/>
<feature type="domain" description="Molybdopterin-guanine dinucleotide biosynthesis protein B (MobB)" evidence="4">
    <location>
        <begin position="193"/>
        <end position="320"/>
    </location>
</feature>
<evidence type="ECO:0000256" key="2">
    <source>
        <dbReference type="ARBA" id="ARBA00023150"/>
    </source>
</evidence>
<keyword evidence="8" id="KW-1185">Reference proteome</keyword>
<comment type="caution">
    <text evidence="3">Lacks conserved residue(s) required for the propagation of feature annotation.</text>
</comment>
<dbReference type="RefSeq" id="WP_212724514.1">
    <property type="nucleotide sequence ID" value="NZ_CP071249.1"/>
</dbReference>
<evidence type="ECO:0000256" key="3">
    <source>
        <dbReference type="HAMAP-Rule" id="MF_00316"/>
    </source>
</evidence>
<feature type="binding site" evidence="3">
    <location>
        <begin position="9"/>
        <end position="11"/>
    </location>
    <ligand>
        <name>GTP</name>
        <dbReference type="ChEBI" id="CHEBI:37565"/>
    </ligand>
</feature>
<feature type="binding site" evidence="3">
    <location>
        <position position="22"/>
    </location>
    <ligand>
        <name>GTP</name>
        <dbReference type="ChEBI" id="CHEBI:37565"/>
    </ligand>
</feature>
<comment type="catalytic activity">
    <reaction evidence="3">
        <text>Mo-molybdopterin + GTP + H(+) = Mo-molybdopterin guanine dinucleotide + diphosphate</text>
        <dbReference type="Rhea" id="RHEA:34243"/>
        <dbReference type="ChEBI" id="CHEBI:15378"/>
        <dbReference type="ChEBI" id="CHEBI:33019"/>
        <dbReference type="ChEBI" id="CHEBI:37565"/>
        <dbReference type="ChEBI" id="CHEBI:71302"/>
        <dbReference type="ChEBI" id="CHEBI:71310"/>
        <dbReference type="EC" id="2.7.7.77"/>
    </reaction>
</comment>
<reference evidence="7 8" key="1">
    <citation type="submission" date="2021-03" db="EMBL/GenBank/DDBJ databases">
        <title>Comparative Genomics and Metabolomics in the genus Turicibacter.</title>
        <authorList>
            <person name="Maki J."/>
            <person name="Looft T."/>
        </authorList>
    </citation>
    <scope>NUCLEOTIDE SEQUENCE</scope>
    <source>
        <strain evidence="7">ISU324</strain>
        <strain evidence="6 8">MMM721</strain>
    </source>
</reference>
<dbReference type="EMBL" id="CP071250">
    <property type="protein sequence ID" value="UUF07420.1"/>
    <property type="molecule type" value="Genomic_DNA"/>
</dbReference>
<dbReference type="Proteomes" id="UP001058072">
    <property type="component" value="Chromosome"/>
</dbReference>
<keyword evidence="3" id="KW-0460">Magnesium</keyword>
<dbReference type="CDD" id="cd03116">
    <property type="entry name" value="MobB"/>
    <property type="match status" value="1"/>
</dbReference>
<dbReference type="InterPro" id="IPR013482">
    <property type="entry name" value="Molybde_CF_guanTrfase"/>
</dbReference>
<accession>A0A9Q9FFM5</accession>
<evidence type="ECO:0000313" key="7">
    <source>
        <dbReference type="EMBL" id="UUF07420.1"/>
    </source>
</evidence>
<keyword evidence="3" id="KW-0547">Nucleotide-binding</keyword>
<dbReference type="HAMAP" id="MF_00316">
    <property type="entry name" value="MobA"/>
    <property type="match status" value="1"/>
</dbReference>
<keyword evidence="3" id="KW-0963">Cytoplasm</keyword>
<gene>
    <name evidence="7" type="primary">mobB</name>
    <name evidence="3" type="synonym">mobA</name>
    <name evidence="6" type="ORF">J0J69_00900</name>
    <name evidence="7" type="ORF">J0J70_07190</name>
</gene>
<dbReference type="Gene3D" id="3.90.550.10">
    <property type="entry name" value="Spore Coat Polysaccharide Biosynthesis Protein SpsA, Chain A"/>
    <property type="match status" value="1"/>
</dbReference>
<evidence type="ECO:0000313" key="6">
    <source>
        <dbReference type="EMBL" id="UUF06180.1"/>
    </source>
</evidence>
<evidence type="ECO:0000259" key="5">
    <source>
        <dbReference type="Pfam" id="PF12804"/>
    </source>
</evidence>
<name>A0A9Q9FFM5_9FIRM</name>
<dbReference type="InterPro" id="IPR027417">
    <property type="entry name" value="P-loop_NTPase"/>
</dbReference>
<dbReference type="EC" id="2.7.7.77" evidence="3"/>
<dbReference type="Pfam" id="PF12804">
    <property type="entry name" value="NTP_transf_3"/>
    <property type="match status" value="1"/>
</dbReference>
<dbReference type="GO" id="GO:0046872">
    <property type="term" value="F:metal ion binding"/>
    <property type="evidence" value="ECO:0007669"/>
    <property type="project" value="UniProtKB-KW"/>
</dbReference>
<dbReference type="GO" id="GO:0006777">
    <property type="term" value="P:Mo-molybdopterin cofactor biosynthetic process"/>
    <property type="evidence" value="ECO:0007669"/>
    <property type="project" value="UniProtKB-KW"/>
</dbReference>
<dbReference type="EMBL" id="CP071249">
    <property type="protein sequence ID" value="UUF06180.1"/>
    <property type="molecule type" value="Genomic_DNA"/>
</dbReference>
<dbReference type="InterPro" id="IPR052539">
    <property type="entry name" value="MGD_biosynthesis_adapter"/>
</dbReference>
<feature type="binding site" evidence="3">
    <location>
        <position position="95"/>
    </location>
    <ligand>
        <name>Mg(2+)</name>
        <dbReference type="ChEBI" id="CHEBI:18420"/>
    </ligand>
</feature>
<evidence type="ECO:0000256" key="1">
    <source>
        <dbReference type="ARBA" id="ARBA00023134"/>
    </source>
</evidence>
<evidence type="ECO:0000313" key="9">
    <source>
        <dbReference type="Proteomes" id="UP001058072"/>
    </source>
</evidence>
<dbReference type="NCBIfam" id="TIGR00176">
    <property type="entry name" value="mobB"/>
    <property type="match status" value="1"/>
</dbReference>
<dbReference type="CDD" id="cd02503">
    <property type="entry name" value="MobA"/>
    <property type="match status" value="1"/>
</dbReference>
<dbReference type="Gene3D" id="3.40.50.300">
    <property type="entry name" value="P-loop containing nucleotide triphosphate hydrolases"/>
    <property type="match status" value="1"/>
</dbReference>
<keyword evidence="3" id="KW-0479">Metal-binding</keyword>
<feature type="domain" description="MobA-like NTP transferase" evidence="5">
    <location>
        <begin position="7"/>
        <end position="158"/>
    </location>
</feature>
<organism evidence="7 9">
    <name type="scientific">Turicibacter bilis</name>
    <dbReference type="NCBI Taxonomy" id="2735723"/>
    <lineage>
        <taxon>Bacteria</taxon>
        <taxon>Bacillati</taxon>
        <taxon>Bacillota</taxon>
        <taxon>Erysipelotrichia</taxon>
        <taxon>Erysipelotrichales</taxon>
        <taxon>Turicibacteraceae</taxon>
        <taxon>Turicibacter</taxon>
    </lineage>
</organism>
<dbReference type="GO" id="GO:0061603">
    <property type="term" value="F:molybdenum cofactor guanylyltransferase activity"/>
    <property type="evidence" value="ECO:0007669"/>
    <property type="project" value="UniProtKB-EC"/>
</dbReference>
<dbReference type="InterPro" id="IPR029044">
    <property type="entry name" value="Nucleotide-diphossugar_trans"/>
</dbReference>
<dbReference type="PANTHER" id="PTHR40072:SF1">
    <property type="entry name" value="MOLYBDOPTERIN-GUANINE DINUCLEOTIDE BIOSYNTHESIS ADAPTER PROTEIN"/>
    <property type="match status" value="1"/>
</dbReference>
<dbReference type="AlphaFoldDB" id="A0A9Q9FFM5"/>
<dbReference type="InterPro" id="IPR004435">
    <property type="entry name" value="MobB_dom"/>
</dbReference>
<keyword evidence="2 3" id="KW-0501">Molybdenum cofactor biosynthesis</keyword>
<evidence type="ECO:0000313" key="8">
    <source>
        <dbReference type="Proteomes" id="UP001058016"/>
    </source>
</evidence>
<comment type="subcellular location">
    <subcellularLocation>
        <location evidence="3">Cytoplasm</location>
    </subcellularLocation>
</comment>
<comment type="function">
    <text evidence="3">Transfers a GMP moiety from GTP to Mo-molybdopterin (Mo-MPT) cofactor (Moco or molybdenum cofactor) to form Mo-molybdopterin guanine dinucleotide (Mo-MGD) cofactor.</text>
</comment>
<comment type="domain">
    <text evidence="3">The N-terminal domain determines nucleotide recognition and specific binding, while the C-terminal domain determines the specific binding to the target protein.</text>
</comment>
<dbReference type="Pfam" id="PF03205">
    <property type="entry name" value="MobB"/>
    <property type="match status" value="1"/>
</dbReference>
<protein>
    <recommendedName>
        <fullName evidence="3">Probable molybdenum cofactor guanylyltransferase</fullName>
        <shortName evidence="3">MoCo guanylyltransferase</shortName>
        <ecNumber evidence="3">2.7.7.77</ecNumber>
    </recommendedName>
    <alternativeName>
        <fullName evidence="3">GTP:molybdopterin guanylyltransferase</fullName>
    </alternativeName>
    <alternativeName>
        <fullName evidence="3">Mo-MPT guanylyltransferase</fullName>
    </alternativeName>
    <alternativeName>
        <fullName evidence="3">Molybdopterin guanylyltransferase</fullName>
    </alternativeName>
    <alternativeName>
        <fullName evidence="3">Molybdopterin-guanine dinucleotide synthase</fullName>
        <shortName evidence="3">MGD synthase</shortName>
    </alternativeName>
</protein>
<dbReference type="GO" id="GO:0005737">
    <property type="term" value="C:cytoplasm"/>
    <property type="evidence" value="ECO:0007669"/>
    <property type="project" value="UniProtKB-SubCell"/>
</dbReference>
<keyword evidence="1 3" id="KW-0342">GTP-binding</keyword>
<comment type="similarity">
    <text evidence="3">Belongs to the MobA family.</text>
</comment>
<dbReference type="InterPro" id="IPR025877">
    <property type="entry name" value="MobA-like_NTP_Trfase"/>
</dbReference>
<dbReference type="SUPFAM" id="SSF53448">
    <property type="entry name" value="Nucleotide-diphospho-sugar transferases"/>
    <property type="match status" value="1"/>
</dbReference>
<dbReference type="PANTHER" id="PTHR40072">
    <property type="entry name" value="MOLYBDOPTERIN-GUANINE DINUCLEOTIDE BIOSYNTHESIS ADAPTER PROTEIN-RELATED"/>
    <property type="match status" value="1"/>
</dbReference>
<dbReference type="GO" id="GO:0005525">
    <property type="term" value="F:GTP binding"/>
    <property type="evidence" value="ECO:0007669"/>
    <property type="project" value="UniProtKB-UniRule"/>
</dbReference>
<evidence type="ECO:0000259" key="4">
    <source>
        <dbReference type="Pfam" id="PF03205"/>
    </source>
</evidence>
<dbReference type="SUPFAM" id="SSF52540">
    <property type="entry name" value="P-loop containing nucleoside triphosphate hydrolases"/>
    <property type="match status" value="1"/>
</dbReference>
<dbReference type="Proteomes" id="UP001058016">
    <property type="component" value="Chromosome"/>
</dbReference>
<feature type="binding site" evidence="3">
    <location>
        <position position="66"/>
    </location>
    <ligand>
        <name>GTP</name>
        <dbReference type="ChEBI" id="CHEBI:37565"/>
    </ligand>
</feature>
<feature type="binding site" evidence="3">
    <location>
        <position position="95"/>
    </location>
    <ligand>
        <name>GTP</name>
        <dbReference type="ChEBI" id="CHEBI:37565"/>
    </ligand>
</feature>